<feature type="compositionally biased region" description="Polar residues" evidence="5">
    <location>
        <begin position="520"/>
        <end position="529"/>
    </location>
</feature>
<dbReference type="SUPFAM" id="SSF52047">
    <property type="entry name" value="RNI-like"/>
    <property type="match status" value="2"/>
</dbReference>
<dbReference type="InterPro" id="IPR003591">
    <property type="entry name" value="Leu-rich_rpt_typical-subtyp"/>
</dbReference>
<dbReference type="InterPro" id="IPR007111">
    <property type="entry name" value="NACHT_NTPase"/>
</dbReference>
<name>A0A0M0JX58_9EUKA</name>
<dbReference type="SMART" id="SM00368">
    <property type="entry name" value="LRR_RI"/>
    <property type="match status" value="8"/>
</dbReference>
<dbReference type="SUPFAM" id="SSF52540">
    <property type="entry name" value="P-loop containing nucleoside triphosphate hydrolases"/>
    <property type="match status" value="2"/>
</dbReference>
<feature type="compositionally biased region" description="Low complexity" evidence="5">
    <location>
        <begin position="3729"/>
        <end position="3748"/>
    </location>
</feature>
<dbReference type="SMART" id="SM00369">
    <property type="entry name" value="LRR_TYP"/>
    <property type="match status" value="4"/>
</dbReference>
<dbReference type="PROSITE" id="PS50837">
    <property type="entry name" value="NACHT"/>
    <property type="match status" value="1"/>
</dbReference>
<feature type="region of interest" description="Disordered" evidence="5">
    <location>
        <begin position="1840"/>
        <end position="1865"/>
    </location>
</feature>
<feature type="region of interest" description="Disordered" evidence="5">
    <location>
        <begin position="1229"/>
        <end position="1256"/>
    </location>
</feature>
<dbReference type="GO" id="GO:0005737">
    <property type="term" value="C:cytoplasm"/>
    <property type="evidence" value="ECO:0007669"/>
    <property type="project" value="TreeGrafter"/>
</dbReference>
<evidence type="ECO:0000256" key="1">
    <source>
        <dbReference type="ARBA" id="ARBA00022614"/>
    </source>
</evidence>
<dbReference type="Proteomes" id="UP000037460">
    <property type="component" value="Unassembled WGS sequence"/>
</dbReference>
<feature type="region of interest" description="Disordered" evidence="5">
    <location>
        <begin position="248"/>
        <end position="287"/>
    </location>
</feature>
<dbReference type="InterPro" id="IPR032675">
    <property type="entry name" value="LRR_dom_sf"/>
</dbReference>
<comment type="caution">
    <text evidence="7">The sequence shown here is derived from an EMBL/GenBank/DDBJ whole genome shotgun (WGS) entry which is preliminary data.</text>
</comment>
<dbReference type="InterPro" id="IPR001611">
    <property type="entry name" value="Leu-rich_rpt"/>
</dbReference>
<feature type="region of interest" description="Disordered" evidence="5">
    <location>
        <begin position="3705"/>
        <end position="3748"/>
    </location>
</feature>
<organism evidence="7 8">
    <name type="scientific">Chrysochromulina tobinii</name>
    <dbReference type="NCBI Taxonomy" id="1460289"/>
    <lineage>
        <taxon>Eukaryota</taxon>
        <taxon>Haptista</taxon>
        <taxon>Haptophyta</taxon>
        <taxon>Prymnesiophyceae</taxon>
        <taxon>Prymnesiales</taxon>
        <taxon>Chrysochromulinaceae</taxon>
        <taxon>Chrysochromulina</taxon>
    </lineage>
</organism>
<dbReference type="Pfam" id="PF13855">
    <property type="entry name" value="LRR_8"/>
    <property type="match status" value="1"/>
</dbReference>
<keyword evidence="2" id="KW-0677">Repeat</keyword>
<dbReference type="SUPFAM" id="SSF56399">
    <property type="entry name" value="ADP-ribosylation"/>
    <property type="match status" value="1"/>
</dbReference>
<dbReference type="Gene3D" id="3.90.176.10">
    <property type="entry name" value="Toxin ADP-ribosyltransferase, Chain A, domain 1"/>
    <property type="match status" value="1"/>
</dbReference>
<dbReference type="InterPro" id="IPR050216">
    <property type="entry name" value="LRR_domain-containing"/>
</dbReference>
<evidence type="ECO:0000256" key="5">
    <source>
        <dbReference type="SAM" id="MobiDB-lite"/>
    </source>
</evidence>
<reference evidence="8" key="1">
    <citation type="journal article" date="2015" name="PLoS Genet.">
        <title>Genome Sequence and Transcriptome Analyses of Chrysochromulina tobin: Metabolic Tools for Enhanced Algal Fitness in the Prominent Order Prymnesiales (Haptophyceae).</title>
        <authorList>
            <person name="Hovde B.T."/>
            <person name="Deodato C.R."/>
            <person name="Hunsperger H.M."/>
            <person name="Ryken S.A."/>
            <person name="Yost W."/>
            <person name="Jha R.K."/>
            <person name="Patterson J."/>
            <person name="Monnat R.J. Jr."/>
            <person name="Barlow S.B."/>
            <person name="Starkenburg S.R."/>
            <person name="Cattolico R.A."/>
        </authorList>
    </citation>
    <scope>NUCLEOTIDE SEQUENCE</scope>
    <source>
        <strain evidence="8">CCMP291</strain>
    </source>
</reference>
<feature type="compositionally biased region" description="Low complexity" evidence="5">
    <location>
        <begin position="259"/>
        <end position="273"/>
    </location>
</feature>
<dbReference type="Gene3D" id="3.80.10.10">
    <property type="entry name" value="Ribonuclease Inhibitor"/>
    <property type="match status" value="5"/>
</dbReference>
<dbReference type="PANTHER" id="PTHR48051:SF1">
    <property type="entry name" value="RAS SUPPRESSOR PROTEIN 1"/>
    <property type="match status" value="1"/>
</dbReference>
<evidence type="ECO:0000256" key="4">
    <source>
        <dbReference type="ARBA" id="ARBA00022840"/>
    </source>
</evidence>
<sequence>MPPQKTPRALSPASKSGGLTPRSGASSGGLTPRGGASSPRGPPPAGSACKSARGSSPAKNGSSSNGSSTARGPSQAADIFGGGSRQPVLKGRTAAVPSPTLADGSSSGGGGASTARVRIDPVARERMIDPSGEGGGGGSSSSDAAATGADPSSGRGPLSGQRPGLPELELPRPMVAAKALVVRTGFELSTPKLAEMAAGTPVELLEMRQLPDYTARALIAIRNGPRGWVSMWSPKDRIMQLVELSGGGLTSGRQGSGREGAANGGAAPNSGGRENASPGRPGAKGGLAGVHVLESRPLPDGGRRVRLSLEVNPSVTYGWVTAITKSGQENLAPYLFEVMTPKPLLVRKEFDLKSEKLGEIAPGTLVFVLEVRAASDGSQRTHFAFATASGGMSAGGWVTSVTKDGAENLAVAARGKAALRSAAGGSAAASGVDASSIQKIMDSAKAGGKAEMAAAAAMLLAKVASKGAKKPSDDDASAAGAAAALEEGKRPTTPRAAKKPSEEGKKPTTPRADGGGGTTPRASGSTTPKSGKGVAQQAQGLSGAEKQKMEEAALQAKREEVKRAVADAANALAKLVSKKPFEEKEFTYKRLEAHRPSGKAEEMPSRHTAVPSCGLVLMFNCYRASFELLQGDLSSLPESEALDLRSLTSGASLGRCKIAPEKGTPFVDRIEFPNEWKTGDEHGLEHNGLQGDGCLLVKIEWKEPKSETQLVPHAALIKCNPWLAYGCAEGARVMIRKATDTQGKCATVQRTLRDDSVVVRVDGTIGESTVDPMPLTVVRTSNPRHEPGTRLLYLHDVNLVDAVVEHWPEKTIDVKEGSRHKLQVQGVAKTGWVTAASSAGEEFLKGPEDGTLTADGTPLPDDGSVMQVKGSKALKVNAECGESAEKAAKAAQTAQLAPRSFVHVHETKTLEDGTKRCCISTIAEQGTVLTAALNEFNHAMQRFKNAAEYEASRVSYCNDIVEREALVEDAITGNLLRIKDQTLHVSTATDVQDNASVPPEWRVDDVRDLVHLMLQPSPSRNNGMHSAQPVLVRAGPGTGKTWMSKQAVYTLADRLRLAGQKGISLVPIVVYVQRVVFLIREGLGGALLERYIESAYAGKKYDLWRKMLVQAYEMRALIVLIDGVDEAAGLRDQIEDFIHGDLVPSGNRILVTSRPEGVTLVRYTGRFVIMNLNELTNEQQRKVISIQMHGSVFFDHLLSLGEVRKQLDDAYAKLRESVQGELETLFSPNRFRKSKEEEAGARSSRKGPGDEIWDPAERQLTVKGDRVIAERGDPRYNKANNSTAKVAATGREAEEDEEARRRRLFELKEAIELHSVFLKNLDRQLNASTPQACGVPILERLDSVVRDCKLGVTEKDFKAAVLEDMLGPGGELEKDELDGELEMRHRVALEMGAVLLKKKREDFETAQLKKIKKISTKTEGGKDEKPGSRFKAVLLSATVRSNESEAAMPAAAVSAVERTAAELKELKERMARPRSDSTEIRDAFSGRVLSDAEMEAEARKSKLERSAAARLWQKITARTDELYMVIEKMLSTFDSSMRRLAAEAGEDSTQSAQLSKAVQVGELKSPARAHLKAMEEYSDRFQDGELPEACLTDVLRARMPLATGLQCVAVITRLLQPGGVLLVDESAVQAATVKAEEADKARARKGASLAAVTSLAAAPEAAPIVVDVSKAIKITLMKLVNKYAERDPTHFRQHTCTLKLQWRGMSAYAEVEVHYVEIMKVGISNNSSAYEHYNFFREKLKGTVPEGELDELLEEKLIFLVDATGIPVLLSLLVLIFTSGGEDLTKLPSNRIELYELGIESAIKKRLQRGQAAKGDVNPSDMLIRHWIRLFNLDRSNMNVDDNPQFEQKKEREHRPTRKQAMKFDDLRNAADQAQLDQKASEKVDGAKQSFKLDQREVYEVFRHGAHYLAEANKPEVQRTELNRIELAMPKKLVDTVMTLINTNLKLLLGGASPQFGLTMLRNVAVTNQQAGRREFSSAHVSVALLLEHVTAEGFTLWLHLNKEDAGLPLIKTLEAQTDLAPAQYQFKHLSFQEGLFAQHLLMQAKEGWEGWATDEAASKFINNPFMNNTCRIAAGHLGTLLAKRRPSWDFGSREARLTEVGLQALWLIMDQNLNLKRLSLTGNKVGAVSSDSAGLAKMLTTSTALVALDLSKNVLGTLKSTLRIMARGLSQNKSLTYLNISSNELWPDGTRIVCNALRACTTVRKVDLSYNHPGREASLASLFLSHPTLTSIGVIEAEPQSRLEKSFHLDPRAKEAIGRAILEGTGQVQFIQCDAFQLSEETTTLTWNTNLSSDAIMLAGVLKRNTVLTTLNVLSGKGEMSDSEREEVGRALLANKQGKVGFCDIFGLIETGGKTYRCDLRDKEQVRSMRSFTLLAGLLRANPILTSVELKSLSAEHVETLAEALKHNKTLNVLKLEHPLKGADITIATLPVQQLNGSKGIELIDLSERGEVVEGGHRGKYHMARFACAMLGAVLAINRSVVELKVNPGPGTEGGAILDHLQRAIKSSLRTLDLTGIHLGERGGSKFFESLLMGACPNITTYKLGSTGLADHAIGPLIVEVLRSETCSITSLDLSSNQISGTVLARAIQLNHSITSLDVRDNPIDDQALWVLGNLLLNETCQCRLGYLRVFAFEVEESMKTLSMKDKPLESGAVRLLAGVVKFNQSLTALNLSGTRIEKEAASSIAQALVANKLLAELDLSRNPMVNPAMYKLGDANDMRGLQQLADAVLQAASLKRLTLEGGELPVHFLRGMQEHSSASFTQKKANKSASGTAQEQAIATGAAVDLSAQKLTFVSAVVMAALIKDNKYMSELNIHGNELGPEGLKIIIEALRLGTLVALDAGGNVTPMMSGTKKAEVQNKQIADLFVSISTITSLERLLFDRNEVFEIAQDTISRLSSLKILSITHNKLVALPEDLWQLRSLKKLACGANKIRELHATVGQLESLESLDLRGNALTFLPTSIGQLQALRHLDLSENQLSQLVPTICELALLEKVEVKNNPLQRPPLSTAKQGMVAIRRYFQELARAGEAVSNAARLVLLGHGESGKTSLQRGLRAGTANPASFDERTIQLDIYSLLLERPVPEGTPGGGTEQITVSMWDLAGQPQYAAGLQPYIVSGSLYLLLVPALPTLELDAQYGDLVGRWMDYLTASAPEAVVQPVITHCDRMLPASSKDNSALAFENAAAAQANWLCSALQRHQAFQLVSDGFKPLKVQEKVMCISAVQGGDLSLLALRHRLEEIVFGKPPLLPSVGQTIPKSWMQAMSFLRALRDGRNPVVAARNAVLGDVLASEGSGGMASGFSGGARPYVTMVEAEQIWIESVVPVLGPGASPQVLTDALQLLVNQGEVFSSSGIIYLQPDYITRLLKPLVDHRLTKQRFQQTLGALPGDADAQLRRAALLLPACEIFIKTGELREELLTPMWQPLGLHGDDYGDVVIMLAASGVLFLAEHTCHGRRWVMPMRLPPVRPEEVYRNWSELLGVDSSYEQLSFGYQLGRFAPPGVSERLVAACNGLGKYKGFWKRGALFNTAVPGAFLLLEMRSTQALTTVGESHSTHEQHVEVRAPRTARRAVWALLLRVHETAERIMEDFPGIRCNAEVRCPGCATNQLQAVLKAQAITSDADRAIALHEAHGRAVKVWPMAEVTSKRQVCELCGETLALNGIKLEDSNAAIVPLSQGLHVTPAPFSLEEAALSLKGLGLFVASPSADSGADSNPNSAPEGMSRRDSTEGPEAASAEAPASAVGGASSTMSFRRRVERVLQMGDAGVEGGGKLTALTGEGQAKVRAYKRFLARHVRYGRPFEANCGLHRLLGLGSEEELKHIKDGGEATLVAEITKCKTAERDVGGFDDMYWLNYVQSEPAEERAMPAGMPAPSLDQGHTGMMLDDFVKLPTAAAAGLKRIHVLALRLYTTSVHQTLNRALREGCSPARPHPYPALVAWLCEALHKLMRCEAETARAEELAKARRGASASAMEELADREPAEKEKTRTVWRAVDMSDRYGKGETRHEHFDFSEFRSRGGTELGFVSTSPNRDVAEESAIPSQTGAEDAPGTAPMPLVLKVRADLQKGAVPGVDLSFLSVFPSEKDCVYPPGTYFEPRTGYEEPVVLPSGEEITLRVFEVVPRVSSLFLTW</sequence>
<feature type="region of interest" description="Disordered" evidence="5">
    <location>
        <begin position="1273"/>
        <end position="1294"/>
    </location>
</feature>
<keyword evidence="4" id="KW-0067">ATP-binding</keyword>
<dbReference type="EMBL" id="JWZX01002079">
    <property type="protein sequence ID" value="KOO31139.1"/>
    <property type="molecule type" value="Genomic_DNA"/>
</dbReference>
<dbReference type="Gene3D" id="3.40.50.300">
    <property type="entry name" value="P-loop containing nucleotide triphosphate hydrolases"/>
    <property type="match status" value="2"/>
</dbReference>
<keyword evidence="1" id="KW-0433">Leucine-rich repeat</keyword>
<feature type="compositionally biased region" description="Basic and acidic residues" evidence="5">
    <location>
        <begin position="117"/>
        <end position="128"/>
    </location>
</feature>
<proteinExistence type="predicted"/>
<dbReference type="InterPro" id="IPR027417">
    <property type="entry name" value="P-loop_NTPase"/>
</dbReference>
<feature type="domain" description="NACHT" evidence="6">
    <location>
        <begin position="1028"/>
        <end position="1155"/>
    </location>
</feature>
<dbReference type="GO" id="GO:0005524">
    <property type="term" value="F:ATP binding"/>
    <property type="evidence" value="ECO:0007669"/>
    <property type="project" value="UniProtKB-KW"/>
</dbReference>
<feature type="compositionally biased region" description="Low complexity" evidence="5">
    <location>
        <begin position="140"/>
        <end position="154"/>
    </location>
</feature>
<evidence type="ECO:0000313" key="7">
    <source>
        <dbReference type="EMBL" id="KOO31139.1"/>
    </source>
</evidence>
<evidence type="ECO:0000256" key="3">
    <source>
        <dbReference type="ARBA" id="ARBA00022741"/>
    </source>
</evidence>
<evidence type="ECO:0000259" key="6">
    <source>
        <dbReference type="PROSITE" id="PS50837"/>
    </source>
</evidence>
<feature type="compositionally biased region" description="Gly residues" evidence="5">
    <location>
        <begin position="248"/>
        <end position="258"/>
    </location>
</feature>
<dbReference type="SUPFAM" id="SSF52058">
    <property type="entry name" value="L domain-like"/>
    <property type="match status" value="1"/>
</dbReference>
<gene>
    <name evidence="7" type="ORF">Ctob_002587</name>
</gene>
<dbReference type="Pfam" id="PF13516">
    <property type="entry name" value="LRR_6"/>
    <property type="match status" value="2"/>
</dbReference>
<keyword evidence="8" id="KW-1185">Reference proteome</keyword>
<dbReference type="PROSITE" id="PS51450">
    <property type="entry name" value="LRR"/>
    <property type="match status" value="1"/>
</dbReference>
<dbReference type="PANTHER" id="PTHR48051">
    <property type="match status" value="1"/>
</dbReference>
<dbReference type="Pfam" id="PF08477">
    <property type="entry name" value="Roc"/>
    <property type="match status" value="1"/>
</dbReference>
<feature type="region of interest" description="Disordered" evidence="5">
    <location>
        <begin position="1"/>
        <end position="169"/>
    </location>
</feature>
<keyword evidence="3" id="KW-0547">Nucleotide-binding</keyword>
<protein>
    <submittedName>
        <fullName evidence="7">Leucine rich repeat-containing protein</fullName>
    </submittedName>
</protein>
<evidence type="ECO:0000256" key="2">
    <source>
        <dbReference type="ARBA" id="ARBA00022737"/>
    </source>
</evidence>
<feature type="region of interest" description="Disordered" evidence="5">
    <location>
        <begin position="468"/>
        <end position="552"/>
    </location>
</feature>
<feature type="region of interest" description="Disordered" evidence="5">
    <location>
        <begin position="4023"/>
        <end position="4050"/>
    </location>
</feature>
<evidence type="ECO:0000313" key="8">
    <source>
        <dbReference type="Proteomes" id="UP000037460"/>
    </source>
</evidence>
<accession>A0A0M0JX58</accession>
<feature type="compositionally biased region" description="Polar residues" evidence="5">
    <location>
        <begin position="53"/>
        <end position="72"/>
    </location>
</feature>
<dbReference type="OrthoDB" id="676979at2759"/>